<keyword evidence="3" id="KW-0949">S-adenosyl-L-methionine</keyword>
<evidence type="ECO:0000259" key="9">
    <source>
        <dbReference type="PROSITE" id="PS51918"/>
    </source>
</evidence>
<dbReference type="InterPro" id="IPR013785">
    <property type="entry name" value="Aldolase_TIM"/>
</dbReference>
<dbReference type="PROSITE" id="PS51918">
    <property type="entry name" value="RADICAL_SAM"/>
    <property type="match status" value="1"/>
</dbReference>
<accession>A0ABY5ZWB7</accession>
<dbReference type="CDD" id="cd01335">
    <property type="entry name" value="Radical_SAM"/>
    <property type="match status" value="1"/>
</dbReference>
<comment type="cofactor">
    <cofactor evidence="1">
        <name>[4Fe-4S] cluster</name>
        <dbReference type="ChEBI" id="CHEBI:49883"/>
    </cofactor>
</comment>
<protein>
    <recommendedName>
        <fullName evidence="8">S-adenosylmethionine-dependent nucleotide dehydratase</fullName>
    </recommendedName>
</protein>
<evidence type="ECO:0000313" key="11">
    <source>
        <dbReference type="Proteomes" id="UP001060414"/>
    </source>
</evidence>
<keyword evidence="4" id="KW-0479">Metal-binding</keyword>
<sequence length="285" mass="32408">MGHQDVVNTVVPSVNLFLTTACNMCCKFCFAPPSHAQTMPQREAERIINECRDLGVEKITFVGGEPLLYPHLYNVVRHAHSKGLTTCVVTNISQLSDKWLKQYAQVLDWVGMSVDSLSSENNFSSGRSVHGAPVYHEHYIEMAKAVKNFGMHLKINTTVSWWTKDDDLSEFIMETRPDRWKIFQALNISEVNSRETFAISTAEFDLYVAKHRRMAEYTTMVVESNAEMTESYLMVTADGRFFDNTGGRYNYSPPISKVGMRAALAAIQVDAGRFLRRGGYYEWSR</sequence>
<evidence type="ECO:0000256" key="5">
    <source>
        <dbReference type="ARBA" id="ARBA00023004"/>
    </source>
</evidence>
<evidence type="ECO:0000313" key="10">
    <source>
        <dbReference type="EMBL" id="UWZ81486.1"/>
    </source>
</evidence>
<evidence type="ECO:0000256" key="7">
    <source>
        <dbReference type="ARBA" id="ARBA00023118"/>
    </source>
</evidence>
<organism evidence="10 11">
    <name type="scientific">Geoalkalibacter halelectricus</name>
    <dbReference type="NCBI Taxonomy" id="2847045"/>
    <lineage>
        <taxon>Bacteria</taxon>
        <taxon>Pseudomonadati</taxon>
        <taxon>Thermodesulfobacteriota</taxon>
        <taxon>Desulfuromonadia</taxon>
        <taxon>Desulfuromonadales</taxon>
        <taxon>Geoalkalibacteraceae</taxon>
        <taxon>Geoalkalibacter</taxon>
    </lineage>
</organism>
<dbReference type="Gene3D" id="3.20.20.70">
    <property type="entry name" value="Aldolase class I"/>
    <property type="match status" value="1"/>
</dbReference>
<keyword evidence="6" id="KW-0411">Iron-sulfur</keyword>
<reference evidence="10" key="1">
    <citation type="journal article" date="2022" name="Environ. Microbiol.">
        <title>Geoalkalibacter halelectricus SAP #1 sp. nov. possessing extracellular electron transfer and mineral#reducing capabilities from a haloalkaline environment.</title>
        <authorList>
            <person name="Yadav S."/>
            <person name="Singh R."/>
            <person name="Sundharam S.S."/>
            <person name="Chaudhary S."/>
            <person name="Krishnamurthi S."/>
            <person name="Patil S.A."/>
        </authorList>
    </citation>
    <scope>NUCLEOTIDE SEQUENCE</scope>
    <source>
        <strain evidence="10">SAP-1</strain>
    </source>
</reference>
<dbReference type="NCBIfam" id="NF038283">
    <property type="entry name" value="viperin_w_prok"/>
    <property type="match status" value="1"/>
</dbReference>
<dbReference type="SFLD" id="SFLDG01088">
    <property type="entry name" value="antiviral_proteins"/>
    <property type="match status" value="1"/>
</dbReference>
<dbReference type="InterPro" id="IPR051196">
    <property type="entry name" value="RSAD2/Viperin_antiviral"/>
</dbReference>
<keyword evidence="2" id="KW-0004">4Fe-4S</keyword>
<dbReference type="PANTHER" id="PTHR21339">
    <property type="entry name" value="RADICAL S-ADENOSYL METHIONINE DOMAIN-CONTAINING PROTEIN 2"/>
    <property type="match status" value="1"/>
</dbReference>
<dbReference type="PANTHER" id="PTHR21339:SF0">
    <property type="entry name" value="S-ADENOSYLMETHIONINE-DEPENDENT NUCLEOTIDE DEHYDRATASE RSAD2"/>
    <property type="match status" value="1"/>
</dbReference>
<dbReference type="Pfam" id="PF04055">
    <property type="entry name" value="Radical_SAM"/>
    <property type="match status" value="1"/>
</dbReference>
<evidence type="ECO:0000256" key="2">
    <source>
        <dbReference type="ARBA" id="ARBA00022485"/>
    </source>
</evidence>
<dbReference type="SFLD" id="SFLDS00029">
    <property type="entry name" value="Radical_SAM"/>
    <property type="match status" value="1"/>
</dbReference>
<feature type="domain" description="Radical SAM core" evidence="9">
    <location>
        <begin position="8"/>
        <end position="217"/>
    </location>
</feature>
<evidence type="ECO:0000256" key="6">
    <source>
        <dbReference type="ARBA" id="ARBA00023014"/>
    </source>
</evidence>
<name>A0ABY5ZWB7_9BACT</name>
<keyword evidence="7" id="KW-0051">Antiviral defense</keyword>
<dbReference type="InterPro" id="IPR007197">
    <property type="entry name" value="rSAM"/>
</dbReference>
<keyword evidence="11" id="KW-1185">Reference proteome</keyword>
<dbReference type="RefSeq" id="WP_260749861.1">
    <property type="nucleotide sequence ID" value="NZ_CP092109.1"/>
</dbReference>
<evidence type="ECO:0000256" key="1">
    <source>
        <dbReference type="ARBA" id="ARBA00001966"/>
    </source>
</evidence>
<dbReference type="SUPFAM" id="SSF102114">
    <property type="entry name" value="Radical SAM enzymes"/>
    <property type="match status" value="1"/>
</dbReference>
<gene>
    <name evidence="10" type="ORF">L9S41_08840</name>
</gene>
<keyword evidence="5" id="KW-0408">Iron</keyword>
<evidence type="ECO:0000256" key="4">
    <source>
        <dbReference type="ARBA" id="ARBA00022723"/>
    </source>
</evidence>
<dbReference type="InterPro" id="IPR058240">
    <property type="entry name" value="rSAM_sf"/>
</dbReference>
<dbReference type="EMBL" id="CP092109">
    <property type="protein sequence ID" value="UWZ81486.1"/>
    <property type="molecule type" value="Genomic_DNA"/>
</dbReference>
<proteinExistence type="predicted"/>
<evidence type="ECO:0000256" key="3">
    <source>
        <dbReference type="ARBA" id="ARBA00022691"/>
    </source>
</evidence>
<evidence type="ECO:0000256" key="8">
    <source>
        <dbReference type="ARBA" id="ARBA00039667"/>
    </source>
</evidence>
<dbReference type="SFLD" id="SFLDG01067">
    <property type="entry name" value="SPASM/twitch_domain_containing"/>
    <property type="match status" value="1"/>
</dbReference>
<dbReference type="Proteomes" id="UP001060414">
    <property type="component" value="Chromosome"/>
</dbReference>